<proteinExistence type="predicted"/>
<protein>
    <submittedName>
        <fullName evidence="1">Uncharacterized protein</fullName>
    </submittedName>
</protein>
<comment type="caution">
    <text evidence="1">The sequence shown here is derived from an EMBL/GenBank/DDBJ whole genome shotgun (WGS) entry which is preliminary data.</text>
</comment>
<sequence>MKYTDVVSNVNVYGMESAVMGSKYPMAVDLKKVDGTIVPRTHALANAKPGSGHDNFLNGIIVQFDLTFTNKAWVEAERYHFLDFISSQSTMHRITKFNLDEVYISYTDPRIIEIMKEKVNSYNELTQKISDRKLAGEDATELNEEAKVKYLEILYSNPAGFRITARMTTNYRQLKTIYAQRKTHRLPEWRAFCDWVETLPNASFIVNSDLK</sequence>
<dbReference type="EMBL" id="QRWX01000001">
    <property type="protein sequence ID" value="RGT57596.1"/>
    <property type="molecule type" value="Genomic_DNA"/>
</dbReference>
<organism evidence="1 2">
    <name type="scientific">Solobacterium moorei</name>
    <dbReference type="NCBI Taxonomy" id="102148"/>
    <lineage>
        <taxon>Bacteria</taxon>
        <taxon>Bacillati</taxon>
        <taxon>Bacillota</taxon>
        <taxon>Erysipelotrichia</taxon>
        <taxon>Erysipelotrichales</taxon>
        <taxon>Erysipelotrichaceae</taxon>
        <taxon>Solobacterium</taxon>
    </lineage>
</organism>
<dbReference type="AlphaFoldDB" id="A0A412PHE1"/>
<gene>
    <name evidence="1" type="ORF">DWX20_00670</name>
</gene>
<accession>A0A412PHE1</accession>
<dbReference type="RefSeq" id="WP_118764104.1">
    <property type="nucleotide sequence ID" value="NZ_CABJCF010000001.1"/>
</dbReference>
<name>A0A412PHE1_9FIRM</name>
<dbReference type="Proteomes" id="UP000284731">
    <property type="component" value="Unassembled WGS sequence"/>
</dbReference>
<reference evidence="1 2" key="1">
    <citation type="submission" date="2018-08" db="EMBL/GenBank/DDBJ databases">
        <title>A genome reference for cultivated species of the human gut microbiota.</title>
        <authorList>
            <person name="Zou Y."/>
            <person name="Xue W."/>
            <person name="Luo G."/>
        </authorList>
    </citation>
    <scope>NUCLEOTIDE SEQUENCE [LARGE SCALE GENOMIC DNA]</scope>
    <source>
        <strain evidence="1 2">AF18-46</strain>
    </source>
</reference>
<evidence type="ECO:0000313" key="1">
    <source>
        <dbReference type="EMBL" id="RGT57596.1"/>
    </source>
</evidence>
<evidence type="ECO:0000313" key="2">
    <source>
        <dbReference type="Proteomes" id="UP000284731"/>
    </source>
</evidence>